<protein>
    <submittedName>
        <fullName evidence="2">Uncharacterized protein</fullName>
    </submittedName>
</protein>
<reference evidence="2" key="1">
    <citation type="submission" date="2018-11" db="EMBL/GenBank/DDBJ databases">
        <authorList>
            <consortium name="Pathogen Informatics"/>
        </authorList>
    </citation>
    <scope>NUCLEOTIDE SEQUENCE</scope>
</reference>
<feature type="compositionally biased region" description="Low complexity" evidence="1">
    <location>
        <begin position="101"/>
        <end position="126"/>
    </location>
</feature>
<feature type="region of interest" description="Disordered" evidence="1">
    <location>
        <begin position="326"/>
        <end position="355"/>
    </location>
</feature>
<evidence type="ECO:0000256" key="1">
    <source>
        <dbReference type="SAM" id="MobiDB-lite"/>
    </source>
</evidence>
<feature type="region of interest" description="Disordered" evidence="1">
    <location>
        <begin position="387"/>
        <end position="411"/>
    </location>
</feature>
<feature type="compositionally biased region" description="Polar residues" evidence="1">
    <location>
        <begin position="265"/>
        <end position="277"/>
    </location>
</feature>
<feature type="compositionally biased region" description="Polar residues" evidence="1">
    <location>
        <begin position="344"/>
        <end position="355"/>
    </location>
</feature>
<feature type="non-terminal residue" evidence="2">
    <location>
        <position position="411"/>
    </location>
</feature>
<feature type="compositionally biased region" description="Polar residues" evidence="1">
    <location>
        <begin position="220"/>
        <end position="232"/>
    </location>
</feature>
<keyword evidence="3" id="KW-1185">Reference proteome</keyword>
<dbReference type="Proteomes" id="UP000784294">
    <property type="component" value="Unassembled WGS sequence"/>
</dbReference>
<accession>A0A448WPD2</accession>
<dbReference type="EMBL" id="CAAALY010029847">
    <property type="protein sequence ID" value="VEL16787.1"/>
    <property type="molecule type" value="Genomic_DNA"/>
</dbReference>
<organism evidence="2 3">
    <name type="scientific">Protopolystoma xenopodis</name>
    <dbReference type="NCBI Taxonomy" id="117903"/>
    <lineage>
        <taxon>Eukaryota</taxon>
        <taxon>Metazoa</taxon>
        <taxon>Spiralia</taxon>
        <taxon>Lophotrochozoa</taxon>
        <taxon>Platyhelminthes</taxon>
        <taxon>Monogenea</taxon>
        <taxon>Polyopisthocotylea</taxon>
        <taxon>Polystomatidea</taxon>
        <taxon>Polystomatidae</taxon>
        <taxon>Protopolystoma</taxon>
    </lineage>
</organism>
<feature type="region of interest" description="Disordered" evidence="1">
    <location>
        <begin position="220"/>
        <end position="283"/>
    </location>
</feature>
<name>A0A448WPD2_9PLAT</name>
<evidence type="ECO:0000313" key="3">
    <source>
        <dbReference type="Proteomes" id="UP000784294"/>
    </source>
</evidence>
<comment type="caution">
    <text evidence="2">The sequence shown here is derived from an EMBL/GenBank/DDBJ whole genome shotgun (WGS) entry which is preliminary data.</text>
</comment>
<gene>
    <name evidence="2" type="ORF">PXEA_LOCUS10227</name>
</gene>
<feature type="compositionally biased region" description="Low complexity" evidence="1">
    <location>
        <begin position="24"/>
        <end position="48"/>
    </location>
</feature>
<feature type="region of interest" description="Disordered" evidence="1">
    <location>
        <begin position="1"/>
        <end position="138"/>
    </location>
</feature>
<evidence type="ECO:0000313" key="2">
    <source>
        <dbReference type="EMBL" id="VEL16787.1"/>
    </source>
</evidence>
<dbReference type="AlphaFoldDB" id="A0A448WPD2"/>
<sequence>MPPCSLPGRTSRPVSPKLTRSRLSSPTASSTYTSATPASSRPTTVSPPCSAVAASTASLQPHFSAYSPGDAAHPRPHSSELGAFRQGLPRGPVASLIHPGPSAQPGSASVAPSSSPSCPSLADSHSGIPQPISTPVTTASRLGSSFRLSQSVRADLLLLVVPPPGERHKSAATTTGTKAKAGASLLRKRASFSQPSKKSTTETTLATAVCTGSSVKNIATIQPTTQKNTEAPSNRKPPLFAAAPLPRASSLEPPNSEGRLARETLSPSASGPNNGTTYLPPPFSCSNQQLSTFGRTAFSYTASTNTSQPQTRTTDLVSEYLSGQIAAKSPDQNSQRELQKDLHQQTTAPRTNWTSLADNNPALVWPHGEASCETFKSNCEQILGEVDSSKEATSSDASRDLASKSQTDITG</sequence>
<proteinExistence type="predicted"/>
<feature type="compositionally biased region" description="Low complexity" evidence="1">
    <location>
        <begin position="171"/>
        <end position="183"/>
    </location>
</feature>
<feature type="compositionally biased region" description="Low complexity" evidence="1">
    <location>
        <begin position="237"/>
        <end position="254"/>
    </location>
</feature>
<feature type="region of interest" description="Disordered" evidence="1">
    <location>
        <begin position="164"/>
        <end position="204"/>
    </location>
</feature>